<reference evidence="1 2" key="1">
    <citation type="submission" date="2019-03" db="EMBL/GenBank/DDBJ databases">
        <title>San Antonio Military Medical Center submission to MRSN (WRAIR), pending publication.</title>
        <authorList>
            <person name="Blyth D.M."/>
            <person name="Mccarthy S.L."/>
            <person name="Schall S.E."/>
            <person name="Stam J.A."/>
            <person name="Ong A.C."/>
            <person name="Mcgann P.T."/>
        </authorList>
    </citation>
    <scope>NUCLEOTIDE SEQUENCE [LARGE SCALE GENOMIC DNA]</scope>
    <source>
        <strain evidence="1 2">MRSN571793</strain>
    </source>
</reference>
<keyword evidence="2" id="KW-1185">Reference proteome</keyword>
<sequence>MNKNIITGIEKHTGYNTGGISNIFLLDIRSFIAYRFTDDMLFDECFVESVRISDYNYMEVETIESSKFQESMDNGIYKQQLTTFVRKLEAAKTSNLLKTNTTKYLVMFKTYENKYFCFGSDGGATVSFSQISGEIGGSSGYNLTINKSSVYPLFQINFNNRIIESLLTTENNQLITTEDNYFIPILELWKK</sequence>
<evidence type="ECO:0000313" key="1">
    <source>
        <dbReference type="EMBL" id="TFD96186.1"/>
    </source>
</evidence>
<comment type="caution">
    <text evidence="1">The sequence shown here is derived from an EMBL/GenBank/DDBJ whole genome shotgun (WGS) entry which is preliminary data.</text>
</comment>
<proteinExistence type="predicted"/>
<dbReference type="AlphaFoldDB" id="A0A4Y8L6R9"/>
<dbReference type="OrthoDB" id="997158at2"/>
<dbReference type="EMBL" id="SOML01000006">
    <property type="protein sequence ID" value="TFD96186.1"/>
    <property type="molecule type" value="Genomic_DNA"/>
</dbReference>
<name>A0A4Y8L6R9_9BACT</name>
<gene>
    <name evidence="1" type="ORF">E2605_11375</name>
</gene>
<evidence type="ECO:0000313" key="2">
    <source>
        <dbReference type="Proteomes" id="UP000297861"/>
    </source>
</evidence>
<dbReference type="Proteomes" id="UP000297861">
    <property type="component" value="Unassembled WGS sequence"/>
</dbReference>
<dbReference type="STRING" id="1121485.GCA_000426485_00621"/>
<dbReference type="RefSeq" id="WP_026627876.1">
    <property type="nucleotide sequence ID" value="NZ_JAWZLG010000015.1"/>
</dbReference>
<organism evidence="1 2">
    <name type="scientific">Dysgonomonas capnocytophagoides</name>
    <dbReference type="NCBI Taxonomy" id="45254"/>
    <lineage>
        <taxon>Bacteria</taxon>
        <taxon>Pseudomonadati</taxon>
        <taxon>Bacteroidota</taxon>
        <taxon>Bacteroidia</taxon>
        <taxon>Bacteroidales</taxon>
        <taxon>Dysgonomonadaceae</taxon>
        <taxon>Dysgonomonas</taxon>
    </lineage>
</organism>
<accession>A0A4Y8L6R9</accession>
<protein>
    <submittedName>
        <fullName evidence="1">Uncharacterized protein</fullName>
    </submittedName>
</protein>